<comment type="similarity">
    <text evidence="2">Belongs to the tellurite-resistance/dicarboxylate transporter (TDT) family.</text>
</comment>
<evidence type="ECO:0000313" key="9">
    <source>
        <dbReference type="EMBL" id="MFC0864058.1"/>
    </source>
</evidence>
<feature type="transmembrane region" description="Helical" evidence="8">
    <location>
        <begin position="161"/>
        <end position="182"/>
    </location>
</feature>
<evidence type="ECO:0000256" key="2">
    <source>
        <dbReference type="ARBA" id="ARBA00008566"/>
    </source>
</evidence>
<comment type="caution">
    <text evidence="9">The sequence shown here is derived from an EMBL/GenBank/DDBJ whole genome shotgun (WGS) entry which is preliminary data.</text>
</comment>
<keyword evidence="7 8" id="KW-0472">Membrane</keyword>
<keyword evidence="5 8" id="KW-0812">Transmembrane</keyword>
<feature type="transmembrane region" description="Helical" evidence="8">
    <location>
        <begin position="337"/>
        <end position="358"/>
    </location>
</feature>
<dbReference type="InterPro" id="IPR051629">
    <property type="entry name" value="Sulfite_efflux_TDT"/>
</dbReference>
<sequence length="381" mass="41025">METSLADQITPMPHVSRPSGEKRLGVVRRLYPGYFALVMATGIVSTGLYDIGWSTVSALLLIIGAVCLAVLLAATAIRVALFPREVAADLSAPDRAYAFFTFVAACTVIGARSAGAGLPSVACVLGGIAFLAWMGLSYGIPVRLVLGPRPQPVLAGVNGTWFIWVVGTQSLAVISAVLGTAYRGHAEFVHFTGLTAVLMWSVGVVLYLMVATLVLTRLLLLEVRPEDLTPPYWVTMGATAITVLAAAEILAMPVTPATSAARPVLAGLGIVLWAFGTWLIPMLVLFGLWRHVLRRTRLEYLPQLWSIVFPLGMYATASMELGRAVGLPIIEEIGRTWVWVAFPAWAVTFTAMLVKLLVTLSARLTPRLTQRMRPRAARSDS</sequence>
<evidence type="ECO:0000256" key="7">
    <source>
        <dbReference type="ARBA" id="ARBA00023136"/>
    </source>
</evidence>
<feature type="transmembrane region" description="Helical" evidence="8">
    <location>
        <begin position="117"/>
        <end position="140"/>
    </location>
</feature>
<evidence type="ECO:0000256" key="1">
    <source>
        <dbReference type="ARBA" id="ARBA00004651"/>
    </source>
</evidence>
<dbReference type="RefSeq" id="WP_394302187.1">
    <property type="nucleotide sequence ID" value="NZ_JBHMQT010000037.1"/>
</dbReference>
<dbReference type="PANTHER" id="PTHR31686:SF1">
    <property type="entry name" value="SULFITE EFFLUX PUMP SSU1"/>
    <property type="match status" value="1"/>
</dbReference>
<feature type="transmembrane region" description="Helical" evidence="8">
    <location>
        <begin position="94"/>
        <end position="111"/>
    </location>
</feature>
<dbReference type="InterPro" id="IPR038665">
    <property type="entry name" value="Voltage-dep_anion_channel_sf"/>
</dbReference>
<keyword evidence="6 8" id="KW-1133">Transmembrane helix</keyword>
<feature type="transmembrane region" description="Helical" evidence="8">
    <location>
        <begin position="31"/>
        <end position="52"/>
    </location>
</feature>
<keyword evidence="4" id="KW-1003">Cell membrane</keyword>
<evidence type="ECO:0000256" key="4">
    <source>
        <dbReference type="ARBA" id="ARBA00022475"/>
    </source>
</evidence>
<dbReference type="CDD" id="cd09319">
    <property type="entry name" value="TDT_like_1"/>
    <property type="match status" value="1"/>
</dbReference>
<keyword evidence="10" id="KW-1185">Reference proteome</keyword>
<evidence type="ECO:0000256" key="5">
    <source>
        <dbReference type="ARBA" id="ARBA00022692"/>
    </source>
</evidence>
<proteinExistence type="inferred from homology"/>
<dbReference type="Pfam" id="PF03595">
    <property type="entry name" value="SLAC1"/>
    <property type="match status" value="1"/>
</dbReference>
<evidence type="ECO:0000313" key="10">
    <source>
        <dbReference type="Proteomes" id="UP001589870"/>
    </source>
</evidence>
<name>A0ABV6U6H7_9ACTN</name>
<dbReference type="EMBL" id="JBHMQT010000037">
    <property type="protein sequence ID" value="MFC0864058.1"/>
    <property type="molecule type" value="Genomic_DNA"/>
</dbReference>
<dbReference type="InterPro" id="IPR004695">
    <property type="entry name" value="SLAC1/Mae1/Ssu1/TehA"/>
</dbReference>
<feature type="transmembrane region" description="Helical" evidence="8">
    <location>
        <begin position="232"/>
        <end position="252"/>
    </location>
</feature>
<feature type="transmembrane region" description="Helical" evidence="8">
    <location>
        <begin position="300"/>
        <end position="317"/>
    </location>
</feature>
<keyword evidence="3" id="KW-0813">Transport</keyword>
<evidence type="ECO:0000256" key="3">
    <source>
        <dbReference type="ARBA" id="ARBA00022448"/>
    </source>
</evidence>
<comment type="subcellular location">
    <subcellularLocation>
        <location evidence="1">Cell membrane</location>
        <topology evidence="1">Multi-pass membrane protein</topology>
    </subcellularLocation>
</comment>
<accession>A0ABV6U6H7</accession>
<feature type="transmembrane region" description="Helical" evidence="8">
    <location>
        <begin position="264"/>
        <end position="288"/>
    </location>
</feature>
<evidence type="ECO:0000256" key="6">
    <source>
        <dbReference type="ARBA" id="ARBA00022989"/>
    </source>
</evidence>
<feature type="transmembrane region" description="Helical" evidence="8">
    <location>
        <begin position="58"/>
        <end position="82"/>
    </location>
</feature>
<reference evidence="9 10" key="1">
    <citation type="submission" date="2024-09" db="EMBL/GenBank/DDBJ databases">
        <authorList>
            <person name="Sun Q."/>
            <person name="Mori K."/>
        </authorList>
    </citation>
    <scope>NUCLEOTIDE SEQUENCE [LARGE SCALE GENOMIC DNA]</scope>
    <source>
        <strain evidence="9 10">TBRC 1851</strain>
    </source>
</reference>
<dbReference type="Gene3D" id="1.50.10.150">
    <property type="entry name" value="Voltage-dependent anion channel"/>
    <property type="match status" value="1"/>
</dbReference>
<evidence type="ECO:0000256" key="8">
    <source>
        <dbReference type="SAM" id="Phobius"/>
    </source>
</evidence>
<organism evidence="9 10">
    <name type="scientific">Sphaerimonospora cavernae</name>
    <dbReference type="NCBI Taxonomy" id="1740611"/>
    <lineage>
        <taxon>Bacteria</taxon>
        <taxon>Bacillati</taxon>
        <taxon>Actinomycetota</taxon>
        <taxon>Actinomycetes</taxon>
        <taxon>Streptosporangiales</taxon>
        <taxon>Streptosporangiaceae</taxon>
        <taxon>Sphaerimonospora</taxon>
    </lineage>
</organism>
<gene>
    <name evidence="9" type="ORF">ACFHYQ_17315</name>
</gene>
<dbReference type="Proteomes" id="UP001589870">
    <property type="component" value="Unassembled WGS sequence"/>
</dbReference>
<protein>
    <submittedName>
        <fullName evidence="9">Tellurite resistance/C4-dicarboxylate transporter family protein</fullName>
    </submittedName>
</protein>
<dbReference type="PANTHER" id="PTHR31686">
    <property type="match status" value="1"/>
</dbReference>
<feature type="transmembrane region" description="Helical" evidence="8">
    <location>
        <begin position="194"/>
        <end position="220"/>
    </location>
</feature>